<organism evidence="12 13">
    <name type="scientific">Vigna unguiculata</name>
    <name type="common">Cowpea</name>
    <dbReference type="NCBI Taxonomy" id="3917"/>
    <lineage>
        <taxon>Eukaryota</taxon>
        <taxon>Viridiplantae</taxon>
        <taxon>Streptophyta</taxon>
        <taxon>Embryophyta</taxon>
        <taxon>Tracheophyta</taxon>
        <taxon>Spermatophyta</taxon>
        <taxon>Magnoliopsida</taxon>
        <taxon>eudicotyledons</taxon>
        <taxon>Gunneridae</taxon>
        <taxon>Pentapetalae</taxon>
        <taxon>rosids</taxon>
        <taxon>fabids</taxon>
        <taxon>Fabales</taxon>
        <taxon>Fabaceae</taxon>
        <taxon>Papilionoideae</taxon>
        <taxon>50 kb inversion clade</taxon>
        <taxon>NPAAA clade</taxon>
        <taxon>indigoferoid/millettioid clade</taxon>
        <taxon>Phaseoleae</taxon>
        <taxon>Vigna</taxon>
    </lineage>
</organism>
<comment type="similarity">
    <text evidence="1">Belongs to the 'GDSL' lipolytic enzyme family.</text>
</comment>
<evidence type="ECO:0000256" key="8">
    <source>
        <dbReference type="PROSITE-ProRule" id="PRU00283"/>
    </source>
</evidence>
<keyword evidence="3 8" id="KW-0547">Nucleotide-binding</keyword>
<dbReference type="CDD" id="cd01837">
    <property type="entry name" value="SGNH_plant_lipase_like"/>
    <property type="match status" value="1"/>
</dbReference>
<evidence type="ECO:0000256" key="7">
    <source>
        <dbReference type="ARBA" id="ARBA00061495"/>
    </source>
</evidence>
<evidence type="ECO:0000256" key="9">
    <source>
        <dbReference type="RuleBase" id="RU000394"/>
    </source>
</evidence>
<protein>
    <recommendedName>
        <fullName evidence="9">Kinesin-like protein</fullName>
    </recommendedName>
</protein>
<evidence type="ECO:0000256" key="1">
    <source>
        <dbReference type="ARBA" id="ARBA00008668"/>
    </source>
</evidence>
<dbReference type="GO" id="GO:0005524">
    <property type="term" value="F:ATP binding"/>
    <property type="evidence" value="ECO:0007669"/>
    <property type="project" value="UniProtKB-UniRule"/>
</dbReference>
<proteinExistence type="inferred from homology"/>
<dbReference type="Pfam" id="PF00657">
    <property type="entry name" value="Lipase_GDSL"/>
    <property type="match status" value="1"/>
</dbReference>
<evidence type="ECO:0000313" key="12">
    <source>
        <dbReference type="EMBL" id="QCD77725.1"/>
    </source>
</evidence>
<dbReference type="FunFam" id="3.40.850.10:FF:000114">
    <property type="entry name" value="Kinesin-like protein"/>
    <property type="match status" value="1"/>
</dbReference>
<dbReference type="GO" id="GO:0003777">
    <property type="term" value="F:microtubule motor activity"/>
    <property type="evidence" value="ECO:0007669"/>
    <property type="project" value="InterPro"/>
</dbReference>
<evidence type="ECO:0000256" key="10">
    <source>
        <dbReference type="SAM" id="Coils"/>
    </source>
</evidence>
<dbReference type="SUPFAM" id="SSF52540">
    <property type="entry name" value="P-loop containing nucleoside triphosphate hydrolases"/>
    <property type="match status" value="1"/>
</dbReference>
<evidence type="ECO:0000313" key="13">
    <source>
        <dbReference type="Proteomes" id="UP000501690"/>
    </source>
</evidence>
<feature type="domain" description="Kinesin motor" evidence="11">
    <location>
        <begin position="3"/>
        <end position="333"/>
    </location>
</feature>
<keyword evidence="5 10" id="KW-0175">Coiled coil</keyword>
<dbReference type="Proteomes" id="UP000501690">
    <property type="component" value="Linkage Group LG1"/>
</dbReference>
<dbReference type="InterPro" id="IPR036514">
    <property type="entry name" value="SGNH_hydro_sf"/>
</dbReference>
<dbReference type="CDD" id="cd01369">
    <property type="entry name" value="KISc_KHC_KIF5"/>
    <property type="match status" value="1"/>
</dbReference>
<keyword evidence="13" id="KW-1185">Reference proteome</keyword>
<dbReference type="InterPro" id="IPR001752">
    <property type="entry name" value="Kinesin_motor_dom"/>
</dbReference>
<dbReference type="AlphaFoldDB" id="A0A4D6KMC6"/>
<dbReference type="GO" id="GO:0016788">
    <property type="term" value="F:hydrolase activity, acting on ester bonds"/>
    <property type="evidence" value="ECO:0007669"/>
    <property type="project" value="InterPro"/>
</dbReference>
<dbReference type="PANTHER" id="PTHR47968">
    <property type="entry name" value="CENTROMERE PROTEIN E"/>
    <property type="match status" value="1"/>
</dbReference>
<evidence type="ECO:0000256" key="4">
    <source>
        <dbReference type="ARBA" id="ARBA00022840"/>
    </source>
</evidence>
<sequence length="823" mass="91165">MSNITVCARFRPLNSREKQNDNNSVCIRCRDSETFIFKDEKDEESVFSFDRVFYEQSEQADVYQFLALPMVRDVVDGYNGTIITYGQTGAGKTYSMEGSGILECGEQKKGLLPRIVEGIFDSLNSSDEKKTYSINLSMVEIYMEKVRDLFDLSKVNIQIKESKSRGIFLPGVTEITVLDPVEALQNLSKGIANRTVGETQMNMASSRSHCIYIFTIQQEFSRDKRTRFGKLILVDLAGSEKVEKTGAEGRVLDEAKTINKSLSALGNVINSLTCGLQGKTSHIPYRDSKLTRILQDALGGNARTALLCCCSPSAFNASESLSTLRFGARAKHIKSSPRLNYSEEKSDTSSSAASLFDDESSARILTKLREKFNVEDVKFLEELFIQEGILFDLSSVEEESDIDDLTLQMISLLQAAMEKLTATVDELKRENSILRAKVDASMDSLFHNGAENSSIFQNMISAMSNAAEFKYPAVFNFGDSNSDTGDLAAGLGFQVAPPNGQDYFKIPSGRFCDGRLIVDFLMDAMDLPFLNAYLDSLGLPNFRKGCNFAAAAATILPATSSSLCPFSFGVQVSQFLRFKARALELTAKGRKFDKYVPDENVFEKGLYMFDIGQNDLAGAFYSKTLDQILASIPTILLELEKGIKNLYDQGARYFWIHNTGPLGCLPQNIAKFGTDASKLDELGCVSSHNQAAKTFNLQLHALCTKLQGQYPDSNVTYVDIFSIKSNLIANFSRYGFEQPIMACCGFGGPPLNYDSRVSCGETKTFNGTTITAQACNDSSEYISWDGIHYTETANQYVASQILTGKYSDPPFSDKMPFLLKLKF</sequence>
<dbReference type="PROSITE" id="PS00411">
    <property type="entry name" value="KINESIN_MOTOR_1"/>
    <property type="match status" value="1"/>
</dbReference>
<dbReference type="GO" id="GO:0005874">
    <property type="term" value="C:microtubule"/>
    <property type="evidence" value="ECO:0007669"/>
    <property type="project" value="UniProtKB-KW"/>
</dbReference>
<feature type="coiled-coil region" evidence="10">
    <location>
        <begin position="410"/>
        <end position="437"/>
    </location>
</feature>
<feature type="binding site" evidence="8">
    <location>
        <begin position="86"/>
        <end position="93"/>
    </location>
    <ligand>
        <name>ATP</name>
        <dbReference type="ChEBI" id="CHEBI:30616"/>
    </ligand>
</feature>
<dbReference type="InterPro" id="IPR027640">
    <property type="entry name" value="Kinesin-like_fam"/>
</dbReference>
<comment type="similarity">
    <text evidence="7">Belongs to the TRAFAC class myosin-kinesin ATPase superfamily. Kinesin family. KIN-1 subfamily.</text>
</comment>
<dbReference type="InterPro" id="IPR019821">
    <property type="entry name" value="Kinesin_motor_CS"/>
</dbReference>
<name>A0A4D6KMC6_VIGUN</name>
<reference evidence="12 13" key="1">
    <citation type="submission" date="2019-04" db="EMBL/GenBank/DDBJ databases">
        <title>An improved genome assembly and genetic linkage map for asparagus bean, Vigna unguiculata ssp. sesquipedialis.</title>
        <authorList>
            <person name="Xia Q."/>
            <person name="Zhang R."/>
            <person name="Dong Y."/>
        </authorList>
    </citation>
    <scope>NUCLEOTIDE SEQUENCE [LARGE SCALE GENOMIC DNA]</scope>
    <source>
        <tissue evidence="12">Leaf</tissue>
    </source>
</reference>
<evidence type="ECO:0000256" key="6">
    <source>
        <dbReference type="ARBA" id="ARBA00023175"/>
    </source>
</evidence>
<evidence type="ECO:0000259" key="11">
    <source>
        <dbReference type="PROSITE" id="PS50067"/>
    </source>
</evidence>
<gene>
    <name evidence="12" type="ORF">DEO72_LG1g1352</name>
</gene>
<evidence type="ECO:0000256" key="5">
    <source>
        <dbReference type="ARBA" id="ARBA00023054"/>
    </source>
</evidence>
<accession>A0A4D6KMC6</accession>
<dbReference type="Pfam" id="PF00225">
    <property type="entry name" value="Kinesin"/>
    <property type="match status" value="1"/>
</dbReference>
<dbReference type="InterPro" id="IPR027417">
    <property type="entry name" value="P-loop_NTPase"/>
</dbReference>
<dbReference type="PROSITE" id="PS50067">
    <property type="entry name" value="KINESIN_MOTOR_2"/>
    <property type="match status" value="1"/>
</dbReference>
<evidence type="ECO:0000256" key="3">
    <source>
        <dbReference type="ARBA" id="ARBA00022741"/>
    </source>
</evidence>
<keyword evidence="6 8" id="KW-0505">Motor protein</keyword>
<dbReference type="PANTHER" id="PTHR47968:SF17">
    <property type="entry name" value="KINESIN-LIKE PROTEIN"/>
    <property type="match status" value="1"/>
</dbReference>
<keyword evidence="4 8" id="KW-0067">ATP-binding</keyword>
<dbReference type="Gene3D" id="3.40.850.10">
    <property type="entry name" value="Kinesin motor domain"/>
    <property type="match status" value="1"/>
</dbReference>
<dbReference type="EMBL" id="CP039345">
    <property type="protein sequence ID" value="QCD77725.1"/>
    <property type="molecule type" value="Genomic_DNA"/>
</dbReference>
<dbReference type="InterPro" id="IPR035669">
    <property type="entry name" value="SGNH_plant_lipase-like"/>
</dbReference>
<keyword evidence="2 9" id="KW-0493">Microtubule</keyword>
<dbReference type="Gene3D" id="3.40.50.1110">
    <property type="entry name" value="SGNH hydrolase"/>
    <property type="match status" value="1"/>
</dbReference>
<dbReference type="GO" id="GO:0008017">
    <property type="term" value="F:microtubule binding"/>
    <property type="evidence" value="ECO:0007669"/>
    <property type="project" value="InterPro"/>
</dbReference>
<dbReference type="InterPro" id="IPR036961">
    <property type="entry name" value="Kinesin_motor_dom_sf"/>
</dbReference>
<dbReference type="InterPro" id="IPR001087">
    <property type="entry name" value="GDSL"/>
</dbReference>
<evidence type="ECO:0000256" key="2">
    <source>
        <dbReference type="ARBA" id="ARBA00022701"/>
    </source>
</evidence>
<dbReference type="PRINTS" id="PR00380">
    <property type="entry name" value="KINESINHEAVY"/>
</dbReference>
<dbReference type="SMART" id="SM00129">
    <property type="entry name" value="KISc"/>
    <property type="match status" value="1"/>
</dbReference>
<dbReference type="GO" id="GO:0007018">
    <property type="term" value="P:microtubule-based movement"/>
    <property type="evidence" value="ECO:0007669"/>
    <property type="project" value="InterPro"/>
</dbReference>